<feature type="region of interest" description="Disordered" evidence="1">
    <location>
        <begin position="176"/>
        <end position="334"/>
    </location>
</feature>
<gene>
    <name evidence="2" type="ORF">GCM10017600_70080</name>
</gene>
<proteinExistence type="predicted"/>
<feature type="compositionally biased region" description="Gly residues" evidence="1">
    <location>
        <begin position="392"/>
        <end position="401"/>
    </location>
</feature>
<feature type="compositionally biased region" description="Polar residues" evidence="1">
    <location>
        <begin position="196"/>
        <end position="207"/>
    </location>
</feature>
<reference evidence="2" key="1">
    <citation type="journal article" date="2014" name="Int. J. Syst. Evol. Microbiol.">
        <title>Complete genome sequence of Corynebacterium casei LMG S-19264T (=DSM 44701T), isolated from a smear-ripened cheese.</title>
        <authorList>
            <consortium name="US DOE Joint Genome Institute (JGI-PGF)"/>
            <person name="Walter F."/>
            <person name="Albersmeier A."/>
            <person name="Kalinowski J."/>
            <person name="Ruckert C."/>
        </authorList>
    </citation>
    <scope>NUCLEOTIDE SEQUENCE</scope>
    <source>
        <strain evidence="2">VKM Ac-2007</strain>
    </source>
</reference>
<evidence type="ECO:0000256" key="1">
    <source>
        <dbReference type="SAM" id="MobiDB-lite"/>
    </source>
</evidence>
<sequence length="429" mass="42394">MDSKERTVWVRSATVPANGEVTASYAEIAAWLKDTSPAQIGDAGFGFSHGASMLELIASSMLTNASKLAHVWGGPAAVDTQRALRMLHTTGTELAAEMRKVSQVLRTYGEVHLPEALKKLDKLEASRPKAGEPATTASTSPDSDGTTEARALLRTLNGQIVALYHQVPEKFTYTLPVSGTSGENPGGYTPTDYSPVGQSTGGSQWSGHSRPGAAGTGSGGSSGGSGGPGGSDGPGGSGGQGGGQDGSGSDGSGPGGSNGGQGGQGADGSGTGGTDAKGQTSANGTGPGQGPGGETTVPAVIGGDGTTLQDGLPKDDSRTTEVATFTPRNPVVPPTIQQNAVVPLGPTTTTLTPHTPSVLGGPGFGAGVASTPATLGGRNATGGSPMMPFLPGGGAGAGGESEGQERSTWLSEDHDVWNSRGDVIPPVIT</sequence>
<feature type="region of interest" description="Disordered" evidence="1">
    <location>
        <begin position="126"/>
        <end position="146"/>
    </location>
</feature>
<reference evidence="2" key="2">
    <citation type="submission" date="2023-01" db="EMBL/GenBank/DDBJ databases">
        <authorList>
            <person name="Sun Q."/>
            <person name="Evtushenko L."/>
        </authorList>
    </citation>
    <scope>NUCLEOTIDE SEQUENCE</scope>
    <source>
        <strain evidence="2">VKM Ac-2007</strain>
    </source>
</reference>
<dbReference type="Proteomes" id="UP001143474">
    <property type="component" value="Unassembled WGS sequence"/>
</dbReference>
<comment type="caution">
    <text evidence="2">The sequence shown here is derived from an EMBL/GenBank/DDBJ whole genome shotgun (WGS) entry which is preliminary data.</text>
</comment>
<evidence type="ECO:0000313" key="3">
    <source>
        <dbReference type="Proteomes" id="UP001143474"/>
    </source>
</evidence>
<dbReference type="RefSeq" id="WP_271221876.1">
    <property type="nucleotide sequence ID" value="NZ_BAAAVD010000038.1"/>
</dbReference>
<organism evidence="2 3">
    <name type="scientific">Streptosporangium carneum</name>
    <dbReference type="NCBI Taxonomy" id="47481"/>
    <lineage>
        <taxon>Bacteria</taxon>
        <taxon>Bacillati</taxon>
        <taxon>Actinomycetota</taxon>
        <taxon>Actinomycetes</taxon>
        <taxon>Streptosporangiales</taxon>
        <taxon>Streptosporangiaceae</taxon>
        <taxon>Streptosporangium</taxon>
    </lineage>
</organism>
<feature type="compositionally biased region" description="Gly residues" evidence="1">
    <location>
        <begin position="214"/>
        <end position="275"/>
    </location>
</feature>
<protein>
    <submittedName>
        <fullName evidence="2">Uncharacterized protein</fullName>
    </submittedName>
</protein>
<feature type="region of interest" description="Disordered" evidence="1">
    <location>
        <begin position="392"/>
        <end position="429"/>
    </location>
</feature>
<evidence type="ECO:0000313" key="2">
    <source>
        <dbReference type="EMBL" id="GLK13597.1"/>
    </source>
</evidence>
<feature type="compositionally biased region" description="Polar residues" evidence="1">
    <location>
        <begin position="135"/>
        <end position="146"/>
    </location>
</feature>
<accession>A0A9W6I8B0</accession>
<keyword evidence="3" id="KW-1185">Reference proteome</keyword>
<dbReference type="AlphaFoldDB" id="A0A9W6I8B0"/>
<name>A0A9W6I8B0_9ACTN</name>
<dbReference type="EMBL" id="BSEV01000024">
    <property type="protein sequence ID" value="GLK13597.1"/>
    <property type="molecule type" value="Genomic_DNA"/>
</dbReference>